<name>A0A0N9I2F5_9PSEU</name>
<dbReference type="InterPro" id="IPR041479">
    <property type="entry name" value="TetR_CgmR_C"/>
</dbReference>
<dbReference type="SUPFAM" id="SSF48498">
    <property type="entry name" value="Tetracyclin repressor-like, C-terminal domain"/>
    <property type="match status" value="1"/>
</dbReference>
<dbReference type="RefSeq" id="WP_054291953.1">
    <property type="nucleotide sequence ID" value="NZ_CP012752.1"/>
</dbReference>
<dbReference type="InterPro" id="IPR050109">
    <property type="entry name" value="HTH-type_TetR-like_transc_reg"/>
</dbReference>
<reference evidence="6 7" key="1">
    <citation type="submission" date="2015-07" db="EMBL/GenBank/DDBJ databases">
        <title>Genome sequencing of Kibdelosporangium phytohabitans.</title>
        <authorList>
            <person name="Qin S."/>
            <person name="Xing K."/>
        </authorList>
    </citation>
    <scope>NUCLEOTIDE SEQUENCE [LARGE SCALE GENOMIC DNA]</scope>
    <source>
        <strain evidence="6 7">KLBMP1111</strain>
    </source>
</reference>
<organism evidence="6 7">
    <name type="scientific">Kibdelosporangium phytohabitans</name>
    <dbReference type="NCBI Taxonomy" id="860235"/>
    <lineage>
        <taxon>Bacteria</taxon>
        <taxon>Bacillati</taxon>
        <taxon>Actinomycetota</taxon>
        <taxon>Actinomycetes</taxon>
        <taxon>Pseudonocardiales</taxon>
        <taxon>Pseudonocardiaceae</taxon>
        <taxon>Kibdelosporangium</taxon>
    </lineage>
</organism>
<dbReference type="PROSITE" id="PS50977">
    <property type="entry name" value="HTH_TETR_2"/>
    <property type="match status" value="1"/>
</dbReference>
<keyword evidence="7" id="KW-1185">Reference proteome</keyword>
<keyword evidence="3" id="KW-0804">Transcription</keyword>
<dbReference type="Pfam" id="PF17937">
    <property type="entry name" value="TetR_C_28"/>
    <property type="match status" value="1"/>
</dbReference>
<sequence>MVNSRERLLDAATRVLLAHGADHLTLAAVATEAGVSKGGLFYHFATKQALAEGLIDRLVGQFDTALGAAGDHPGAATRAYLDNTVSTRHTRAGTEADRAATALLAGLIVDPESLTPLRAAYTRWQHRLEHDGIDPAVATAVRLAVDGWWMARLLDLAPPGKTLHSQTRALLTSLIDGRHG</sequence>
<dbReference type="InterPro" id="IPR036271">
    <property type="entry name" value="Tet_transcr_reg_TetR-rel_C_sf"/>
</dbReference>
<dbReference type="PANTHER" id="PTHR30055:SF234">
    <property type="entry name" value="HTH-TYPE TRANSCRIPTIONAL REGULATOR BETI"/>
    <property type="match status" value="1"/>
</dbReference>
<evidence type="ECO:0000259" key="5">
    <source>
        <dbReference type="PROSITE" id="PS50977"/>
    </source>
</evidence>
<dbReference type="Proteomes" id="UP000063699">
    <property type="component" value="Chromosome"/>
</dbReference>
<evidence type="ECO:0000313" key="6">
    <source>
        <dbReference type="EMBL" id="ALG10049.1"/>
    </source>
</evidence>
<dbReference type="AlphaFoldDB" id="A0A0N9I2F5"/>
<protein>
    <submittedName>
        <fullName evidence="6">TetR family transcriptional regulator</fullName>
    </submittedName>
</protein>
<dbReference type="GO" id="GO:0000976">
    <property type="term" value="F:transcription cis-regulatory region binding"/>
    <property type="evidence" value="ECO:0007669"/>
    <property type="project" value="TreeGrafter"/>
</dbReference>
<evidence type="ECO:0000256" key="2">
    <source>
        <dbReference type="ARBA" id="ARBA00023125"/>
    </source>
</evidence>
<evidence type="ECO:0000313" key="7">
    <source>
        <dbReference type="Proteomes" id="UP000063699"/>
    </source>
</evidence>
<dbReference type="PRINTS" id="PR00455">
    <property type="entry name" value="HTHTETR"/>
</dbReference>
<feature type="domain" description="HTH tetR-type" evidence="5">
    <location>
        <begin position="2"/>
        <end position="62"/>
    </location>
</feature>
<feature type="DNA-binding region" description="H-T-H motif" evidence="4">
    <location>
        <begin position="25"/>
        <end position="44"/>
    </location>
</feature>
<accession>A0A0N9I2F5</accession>
<keyword evidence="2 4" id="KW-0238">DNA-binding</keyword>
<dbReference type="OrthoDB" id="9806334at2"/>
<dbReference type="InterPro" id="IPR009057">
    <property type="entry name" value="Homeodomain-like_sf"/>
</dbReference>
<dbReference type="STRING" id="860235.AOZ06_26940"/>
<proteinExistence type="predicted"/>
<dbReference type="SUPFAM" id="SSF46689">
    <property type="entry name" value="Homeodomain-like"/>
    <property type="match status" value="1"/>
</dbReference>
<dbReference type="GO" id="GO:0003700">
    <property type="term" value="F:DNA-binding transcription factor activity"/>
    <property type="evidence" value="ECO:0007669"/>
    <property type="project" value="TreeGrafter"/>
</dbReference>
<evidence type="ECO:0000256" key="4">
    <source>
        <dbReference type="PROSITE-ProRule" id="PRU00335"/>
    </source>
</evidence>
<dbReference type="InterPro" id="IPR001647">
    <property type="entry name" value="HTH_TetR"/>
</dbReference>
<keyword evidence="1" id="KW-0805">Transcription regulation</keyword>
<dbReference type="PANTHER" id="PTHR30055">
    <property type="entry name" value="HTH-TYPE TRANSCRIPTIONAL REGULATOR RUTR"/>
    <property type="match status" value="1"/>
</dbReference>
<dbReference type="Pfam" id="PF00440">
    <property type="entry name" value="TetR_N"/>
    <property type="match status" value="1"/>
</dbReference>
<dbReference type="EMBL" id="CP012752">
    <property type="protein sequence ID" value="ALG10049.1"/>
    <property type="molecule type" value="Genomic_DNA"/>
</dbReference>
<gene>
    <name evidence="6" type="ORF">AOZ06_26940</name>
</gene>
<dbReference type="Gene3D" id="1.10.357.10">
    <property type="entry name" value="Tetracycline Repressor, domain 2"/>
    <property type="match status" value="1"/>
</dbReference>
<evidence type="ECO:0000256" key="3">
    <source>
        <dbReference type="ARBA" id="ARBA00023163"/>
    </source>
</evidence>
<dbReference type="KEGG" id="kphy:AOZ06_26940"/>
<evidence type="ECO:0000256" key="1">
    <source>
        <dbReference type="ARBA" id="ARBA00023015"/>
    </source>
</evidence>